<protein>
    <submittedName>
        <fullName evidence="1">Uncharacterized protein</fullName>
    </submittedName>
</protein>
<accession>A0A7K1S6F6</accession>
<comment type="caution">
    <text evidence="1">The sequence shown here is derived from an EMBL/GenBank/DDBJ whole genome shotgun (WGS) entry which is preliminary data.</text>
</comment>
<dbReference type="EMBL" id="WPIN01000002">
    <property type="protein sequence ID" value="MVM29403.1"/>
    <property type="molecule type" value="Genomic_DNA"/>
</dbReference>
<organism evidence="1 2">
    <name type="scientific">Spirosoma arboris</name>
    <dbReference type="NCBI Taxonomy" id="2682092"/>
    <lineage>
        <taxon>Bacteria</taxon>
        <taxon>Pseudomonadati</taxon>
        <taxon>Bacteroidota</taxon>
        <taxon>Cytophagia</taxon>
        <taxon>Cytophagales</taxon>
        <taxon>Cytophagaceae</taxon>
        <taxon>Spirosoma</taxon>
    </lineage>
</organism>
<dbReference type="AlphaFoldDB" id="A0A7K1S6F6"/>
<dbReference type="Proteomes" id="UP000436006">
    <property type="component" value="Unassembled WGS sequence"/>
</dbReference>
<evidence type="ECO:0000313" key="2">
    <source>
        <dbReference type="Proteomes" id="UP000436006"/>
    </source>
</evidence>
<sequence length="70" mass="8113">MNPLPVNVELLTQIANQRGRQYIDAYKVWLAYYQEPDVYTIVDTVLWVAQNQELSVVDAIKVVQDIEGQF</sequence>
<name>A0A7K1S6F6_9BACT</name>
<keyword evidence="2" id="KW-1185">Reference proteome</keyword>
<reference evidence="1 2" key="1">
    <citation type="submission" date="2019-12" db="EMBL/GenBank/DDBJ databases">
        <title>Spirosoma sp. HMF4905 genome sequencing and assembly.</title>
        <authorList>
            <person name="Kang H."/>
            <person name="Cha I."/>
            <person name="Kim H."/>
            <person name="Joh K."/>
        </authorList>
    </citation>
    <scope>NUCLEOTIDE SEQUENCE [LARGE SCALE GENOMIC DNA]</scope>
    <source>
        <strain evidence="1 2">HMF4905</strain>
    </source>
</reference>
<gene>
    <name evidence="1" type="ORF">GO755_05115</name>
</gene>
<dbReference type="RefSeq" id="WP_157583676.1">
    <property type="nucleotide sequence ID" value="NZ_WPIN01000002.1"/>
</dbReference>
<evidence type="ECO:0000313" key="1">
    <source>
        <dbReference type="EMBL" id="MVM29403.1"/>
    </source>
</evidence>
<proteinExistence type="predicted"/>